<organism evidence="1 2">
    <name type="scientific">Plantactinospora alkalitolerans</name>
    <dbReference type="NCBI Taxonomy" id="2789879"/>
    <lineage>
        <taxon>Bacteria</taxon>
        <taxon>Bacillati</taxon>
        <taxon>Actinomycetota</taxon>
        <taxon>Actinomycetes</taxon>
        <taxon>Micromonosporales</taxon>
        <taxon>Micromonosporaceae</taxon>
        <taxon>Plantactinospora</taxon>
    </lineage>
</organism>
<dbReference type="Proteomes" id="UP000638560">
    <property type="component" value="Unassembled WGS sequence"/>
</dbReference>
<name>A0ABS0H8F8_9ACTN</name>
<keyword evidence="2" id="KW-1185">Reference proteome</keyword>
<accession>A0ABS0H8F8</accession>
<protein>
    <submittedName>
        <fullName evidence="1">Uncharacterized protein</fullName>
    </submittedName>
</protein>
<sequence length="65" mass="6998">MASATLAATTFASEPAATADRIQQLTSYMGEHVLDRPTGCRDRELREPLPSAAHLGGPELRMWGS</sequence>
<evidence type="ECO:0000313" key="1">
    <source>
        <dbReference type="EMBL" id="MBF9134755.1"/>
    </source>
</evidence>
<comment type="caution">
    <text evidence="1">The sequence shown here is derived from an EMBL/GenBank/DDBJ whole genome shotgun (WGS) entry which is preliminary data.</text>
</comment>
<gene>
    <name evidence="1" type="ORF">I0C86_38380</name>
</gene>
<evidence type="ECO:0000313" key="2">
    <source>
        <dbReference type="Proteomes" id="UP000638560"/>
    </source>
</evidence>
<reference evidence="1 2" key="1">
    <citation type="submission" date="2020-11" db="EMBL/GenBank/DDBJ databases">
        <title>A novel isolate from a Black sea contaminated sediment with potential to produce alkanes: Plantactinospora alkalitolerans sp. nov.</title>
        <authorList>
            <person name="Carro L."/>
            <person name="Veyisoglu A."/>
            <person name="Guven K."/>
            <person name="Schumann P."/>
            <person name="Klenk H.-P."/>
            <person name="Sahin N."/>
        </authorList>
    </citation>
    <scope>NUCLEOTIDE SEQUENCE [LARGE SCALE GENOMIC DNA]</scope>
    <source>
        <strain evidence="1 2">S1510</strain>
    </source>
</reference>
<dbReference type="EMBL" id="JADPUN010000377">
    <property type="protein sequence ID" value="MBF9134755.1"/>
    <property type="molecule type" value="Genomic_DNA"/>
</dbReference>
<dbReference type="RefSeq" id="WP_196206224.1">
    <property type="nucleotide sequence ID" value="NZ_JADPUN010000377.1"/>
</dbReference>
<proteinExistence type="predicted"/>